<protein>
    <recommendedName>
        <fullName evidence="10">Wilms tumor protein homolog</fullName>
    </recommendedName>
</protein>
<organism evidence="13 14">
    <name type="scientific">Rhizopus stolonifer</name>
    <name type="common">Rhizopus nigricans</name>
    <dbReference type="NCBI Taxonomy" id="4846"/>
    <lineage>
        <taxon>Eukaryota</taxon>
        <taxon>Fungi</taxon>
        <taxon>Fungi incertae sedis</taxon>
        <taxon>Mucoromycota</taxon>
        <taxon>Mucoromycotina</taxon>
        <taxon>Mucoromycetes</taxon>
        <taxon>Mucorales</taxon>
        <taxon>Mucorineae</taxon>
        <taxon>Rhizopodaceae</taxon>
        <taxon>Rhizopus</taxon>
    </lineage>
</organism>
<evidence type="ECO:0000256" key="4">
    <source>
        <dbReference type="ARBA" id="ARBA00022723"/>
    </source>
</evidence>
<evidence type="ECO:0000259" key="12">
    <source>
        <dbReference type="PROSITE" id="PS50157"/>
    </source>
</evidence>
<evidence type="ECO:0000256" key="1">
    <source>
        <dbReference type="ARBA" id="ARBA00004604"/>
    </source>
</evidence>
<evidence type="ECO:0000256" key="2">
    <source>
        <dbReference type="ARBA" id="ARBA00004642"/>
    </source>
</evidence>
<keyword evidence="4" id="KW-0479">Metal-binding</keyword>
<evidence type="ECO:0000256" key="11">
    <source>
        <dbReference type="PROSITE-ProRule" id="PRU00042"/>
    </source>
</evidence>
<dbReference type="Pfam" id="PF23561">
    <property type="entry name" value="zf-C2H2_15"/>
    <property type="match status" value="1"/>
</dbReference>
<feature type="domain" description="C2H2-type" evidence="12">
    <location>
        <begin position="123"/>
        <end position="153"/>
    </location>
</feature>
<evidence type="ECO:0000256" key="6">
    <source>
        <dbReference type="ARBA" id="ARBA00022771"/>
    </source>
</evidence>
<comment type="caution">
    <text evidence="13">The sequence shown here is derived from an EMBL/GenBank/DDBJ whole genome shotgun (WGS) entry which is preliminary data.</text>
</comment>
<dbReference type="GO" id="GO:0000978">
    <property type="term" value="F:RNA polymerase II cis-regulatory region sequence-specific DNA binding"/>
    <property type="evidence" value="ECO:0007669"/>
    <property type="project" value="TreeGrafter"/>
</dbReference>
<dbReference type="GO" id="GO:0008270">
    <property type="term" value="F:zinc ion binding"/>
    <property type="evidence" value="ECO:0007669"/>
    <property type="project" value="UniProtKB-KW"/>
</dbReference>
<evidence type="ECO:0000313" key="13">
    <source>
        <dbReference type="EMBL" id="RCH82546.1"/>
    </source>
</evidence>
<evidence type="ECO:0000256" key="3">
    <source>
        <dbReference type="ARBA" id="ARBA00022499"/>
    </source>
</evidence>
<dbReference type="InterPro" id="IPR013087">
    <property type="entry name" value="Znf_C2H2_type"/>
</dbReference>
<feature type="domain" description="C2H2-type" evidence="12">
    <location>
        <begin position="189"/>
        <end position="216"/>
    </location>
</feature>
<dbReference type="InterPro" id="IPR036236">
    <property type="entry name" value="Znf_C2H2_sf"/>
</dbReference>
<feature type="domain" description="C2H2-type" evidence="12">
    <location>
        <begin position="217"/>
        <end position="244"/>
    </location>
</feature>
<dbReference type="FunFam" id="3.30.160.60:FF:000110">
    <property type="entry name" value="Zinc finger protein-like"/>
    <property type="match status" value="1"/>
</dbReference>
<evidence type="ECO:0000313" key="14">
    <source>
        <dbReference type="Proteomes" id="UP000253551"/>
    </source>
</evidence>
<dbReference type="PROSITE" id="PS00028">
    <property type="entry name" value="ZINC_FINGER_C2H2_1"/>
    <property type="match status" value="5"/>
</dbReference>
<dbReference type="InterPro" id="IPR043359">
    <property type="entry name" value="GLI-like"/>
</dbReference>
<dbReference type="Pfam" id="PF00096">
    <property type="entry name" value="zf-C2H2"/>
    <property type="match status" value="1"/>
</dbReference>
<feature type="domain" description="C2H2-type" evidence="12">
    <location>
        <begin position="245"/>
        <end position="273"/>
    </location>
</feature>
<dbReference type="InterPro" id="IPR056436">
    <property type="entry name" value="Znf-C2H2_ZIC1-5/GLI1-3-like"/>
</dbReference>
<dbReference type="GO" id="GO:0005730">
    <property type="term" value="C:nucleolus"/>
    <property type="evidence" value="ECO:0007669"/>
    <property type="project" value="UniProtKB-SubCell"/>
</dbReference>
<dbReference type="PROSITE" id="PS50157">
    <property type="entry name" value="ZINC_FINGER_C2H2_2"/>
    <property type="match status" value="5"/>
</dbReference>
<keyword evidence="8" id="KW-0832">Ubl conjugation</keyword>
<name>A0A367IY23_RHIST</name>
<dbReference type="Proteomes" id="UP000253551">
    <property type="component" value="Unassembled WGS sequence"/>
</dbReference>
<gene>
    <name evidence="13" type="ORF">CU098_004878</name>
</gene>
<evidence type="ECO:0000256" key="7">
    <source>
        <dbReference type="ARBA" id="ARBA00022833"/>
    </source>
</evidence>
<dbReference type="SMART" id="SM00355">
    <property type="entry name" value="ZnF_C2H2"/>
    <property type="match status" value="7"/>
</dbReference>
<keyword evidence="3" id="KW-1017">Isopeptide bond</keyword>
<proteinExistence type="predicted"/>
<sequence>MTPSLPLLPPPQPTAPIDNCCEACCPDTVTMDVILPSIKRKRSISDDPSNLINRKKAQCKWSSCLASFDTFDDLTPHFYNTHLNHPIEETCSWESCSERLLDTSTQALINHLTSQHLQNALLHACRWINCTERFEGFDTLTLHLSQVHVGSGKSEYQCQWVACERQGKVFTQRQKIMRHIQTHTGAKPYQCQTCLKRFSESNMVVQHMRIHTGEKPFKCDQCSKDFSVSAALTIHKRVHTGEKPFACKFQACHKRFAESSNLTKHAKDHLNVQ</sequence>
<dbReference type="GO" id="GO:0000981">
    <property type="term" value="F:DNA-binding transcription factor activity, RNA polymerase II-specific"/>
    <property type="evidence" value="ECO:0007669"/>
    <property type="project" value="TreeGrafter"/>
</dbReference>
<dbReference type="GO" id="GO:0005654">
    <property type="term" value="C:nucleoplasm"/>
    <property type="evidence" value="ECO:0007669"/>
    <property type="project" value="UniProtKB-SubCell"/>
</dbReference>
<comment type="subcellular location">
    <subcellularLocation>
        <location evidence="1">Nucleus</location>
        <location evidence="1">Nucleolus</location>
    </subcellularLocation>
    <subcellularLocation>
        <location evidence="2">Nucleus</location>
        <location evidence="2">Nucleoplasm</location>
    </subcellularLocation>
</comment>
<evidence type="ECO:0000256" key="8">
    <source>
        <dbReference type="ARBA" id="ARBA00022843"/>
    </source>
</evidence>
<dbReference type="FunFam" id="3.30.160.60:FF:000063">
    <property type="entry name" value="Wilms tumor 1-KTS isoform"/>
    <property type="match status" value="1"/>
</dbReference>
<dbReference type="SUPFAM" id="SSF57667">
    <property type="entry name" value="beta-beta-alpha zinc fingers"/>
    <property type="match status" value="3"/>
</dbReference>
<dbReference type="OrthoDB" id="3437960at2759"/>
<dbReference type="Gene3D" id="3.30.160.60">
    <property type="entry name" value="Classic Zinc Finger"/>
    <property type="match status" value="6"/>
</dbReference>
<reference evidence="13 14" key="1">
    <citation type="journal article" date="2018" name="G3 (Bethesda)">
        <title>Phylogenetic and Phylogenomic Definition of Rhizopus Species.</title>
        <authorList>
            <person name="Gryganskyi A.P."/>
            <person name="Golan J."/>
            <person name="Dolatabadi S."/>
            <person name="Mondo S."/>
            <person name="Robb S."/>
            <person name="Idnurm A."/>
            <person name="Muszewska A."/>
            <person name="Steczkiewicz K."/>
            <person name="Masonjones S."/>
            <person name="Liao H.L."/>
            <person name="Gajdeczka M.T."/>
            <person name="Anike F."/>
            <person name="Vuek A."/>
            <person name="Anishchenko I.M."/>
            <person name="Voigt K."/>
            <person name="de Hoog G.S."/>
            <person name="Smith M.E."/>
            <person name="Heitman J."/>
            <person name="Vilgalys R."/>
            <person name="Stajich J.E."/>
        </authorList>
    </citation>
    <scope>NUCLEOTIDE SEQUENCE [LARGE SCALE GENOMIC DNA]</scope>
    <source>
        <strain evidence="13 14">LSU 92-RS-03</strain>
    </source>
</reference>
<keyword evidence="14" id="KW-1185">Reference proteome</keyword>
<feature type="domain" description="C2H2-type" evidence="12">
    <location>
        <begin position="161"/>
        <end position="188"/>
    </location>
</feature>
<dbReference type="PANTHER" id="PTHR45718:SF6">
    <property type="entry name" value="ZINC FINGER PROTEIN GLI2"/>
    <property type="match status" value="1"/>
</dbReference>
<evidence type="ECO:0000256" key="10">
    <source>
        <dbReference type="ARBA" id="ARBA00069242"/>
    </source>
</evidence>
<dbReference type="STRING" id="4846.A0A367IY23"/>
<evidence type="ECO:0000256" key="5">
    <source>
        <dbReference type="ARBA" id="ARBA00022737"/>
    </source>
</evidence>
<accession>A0A367IY23</accession>
<dbReference type="EMBL" id="PJQM01005064">
    <property type="protein sequence ID" value="RCH82546.1"/>
    <property type="molecule type" value="Genomic_DNA"/>
</dbReference>
<dbReference type="AlphaFoldDB" id="A0A367IY23"/>
<keyword evidence="6 11" id="KW-0863">Zinc-finger</keyword>
<dbReference type="PANTHER" id="PTHR45718">
    <property type="entry name" value="TRANSCRIPTIONAL ACTIVATOR CUBITUS INTERRUPTUS"/>
    <property type="match status" value="1"/>
</dbReference>
<keyword evidence="7" id="KW-0862">Zinc</keyword>
<evidence type="ECO:0000256" key="9">
    <source>
        <dbReference type="ARBA" id="ARBA00023242"/>
    </source>
</evidence>
<keyword evidence="9" id="KW-0539">Nucleus</keyword>
<keyword evidence="5" id="KW-0677">Repeat</keyword>